<feature type="transmembrane region" description="Helical" evidence="6">
    <location>
        <begin position="158"/>
        <end position="181"/>
    </location>
</feature>
<feature type="compositionally biased region" description="Basic and acidic residues" evidence="5">
    <location>
        <begin position="393"/>
        <end position="403"/>
    </location>
</feature>
<dbReference type="Gene3D" id="2.30.30.60">
    <property type="match status" value="1"/>
</dbReference>
<evidence type="ECO:0000256" key="4">
    <source>
        <dbReference type="ARBA" id="ARBA00023136"/>
    </source>
</evidence>
<dbReference type="PANTHER" id="PTHR30566">
    <property type="entry name" value="YNAI-RELATED MECHANOSENSITIVE ION CHANNEL"/>
    <property type="match status" value="1"/>
</dbReference>
<dbReference type="Gene3D" id="1.10.287.1260">
    <property type="match status" value="1"/>
</dbReference>
<feature type="region of interest" description="Disordered" evidence="5">
    <location>
        <begin position="358"/>
        <end position="412"/>
    </location>
</feature>
<dbReference type="OrthoDB" id="9792218at2"/>
<reference evidence="9" key="1">
    <citation type="submission" date="2018-05" db="EMBL/GenBank/DDBJ databases">
        <authorList>
            <person name="Li Y."/>
        </authorList>
    </citation>
    <scope>NUCLEOTIDE SEQUENCE [LARGE SCALE GENOMIC DNA]</scope>
    <source>
        <strain evidence="9">sk1b4</strain>
    </source>
</reference>
<feature type="compositionally biased region" description="Acidic residues" evidence="5">
    <location>
        <begin position="363"/>
        <end position="376"/>
    </location>
</feature>
<evidence type="ECO:0000313" key="9">
    <source>
        <dbReference type="Proteomes" id="UP000245283"/>
    </source>
</evidence>
<dbReference type="PANTHER" id="PTHR30566:SF25">
    <property type="entry name" value="INNER MEMBRANE PROTEIN"/>
    <property type="match status" value="1"/>
</dbReference>
<name>A0A2V1K439_9ACTO</name>
<dbReference type="InterPro" id="IPR006685">
    <property type="entry name" value="MscS_channel_2nd"/>
</dbReference>
<sequence length="562" mass="61049">MGNVWAALRVLADSDSTDGVDTDEVVSATVDVVTVLLGVGIGIAVGVLIAVIIQLISRFALRKHSFMRETVHSAANSLEFVLGVGGAWIGMRIAWPENSGTEGTRWRALADHGLQILFILAVTWFVARAFTSVEATMLNGMKRRGDSRYLRKQTQLEILHRILIVVVWMFGISAILLTFSWGKTLGSALFTSAGLFSVVVGIAAQSTLGNVFAGLQLAFSDSIRMGDIVVWQEDFTTVEEITLTYVVLKSWDGRRLIVPSKEMVGSTFENWTRRSPKLLGKVEFDVDWKVPIDGMRKQLNVLLKHTNLWDGETGILQVTDTAGGRIQLAALVSGSNSAEVSDLKLYIREEMVKWLQRQAEASEGGEESVETEDSGDSGDSSGLVDPNGNVLHSGDDDVRKPSDTFETATVGPTVEDVTATQVIDVSDMPLLYPARVPVEERETSDSAEEEDTETHTTGHQSAMFTGSESAEKRAEEFSGPGEEAYHERDAAYERKLAEETQVMSLDDIADGEAEGTDADSTAAESAETPAETEVTKTSVMEPVQTDDAAENTTQMEQDPGKG</sequence>
<dbReference type="RefSeq" id="WP_109093872.1">
    <property type="nucleotide sequence ID" value="NZ_JBQDYW010000067.1"/>
</dbReference>
<evidence type="ECO:0000313" key="8">
    <source>
        <dbReference type="EMBL" id="PWF26045.1"/>
    </source>
</evidence>
<feature type="compositionally biased region" description="Polar residues" evidence="5">
    <location>
        <begin position="458"/>
        <end position="468"/>
    </location>
</feature>
<keyword evidence="4 6" id="KW-0472">Membrane</keyword>
<evidence type="ECO:0000256" key="5">
    <source>
        <dbReference type="SAM" id="MobiDB-lite"/>
    </source>
</evidence>
<feature type="compositionally biased region" description="Basic and acidic residues" evidence="5">
    <location>
        <begin position="483"/>
        <end position="498"/>
    </location>
</feature>
<comment type="subcellular location">
    <subcellularLocation>
        <location evidence="1">Membrane</location>
    </subcellularLocation>
</comment>
<evidence type="ECO:0000256" key="2">
    <source>
        <dbReference type="ARBA" id="ARBA00022692"/>
    </source>
</evidence>
<evidence type="ECO:0000256" key="6">
    <source>
        <dbReference type="SAM" id="Phobius"/>
    </source>
</evidence>
<dbReference type="SUPFAM" id="SSF50182">
    <property type="entry name" value="Sm-like ribonucleoproteins"/>
    <property type="match status" value="1"/>
</dbReference>
<keyword evidence="3 6" id="KW-1133">Transmembrane helix</keyword>
<organism evidence="8 9">
    <name type="scientific">Ancrocorticia populi</name>
    <dbReference type="NCBI Taxonomy" id="2175228"/>
    <lineage>
        <taxon>Bacteria</taxon>
        <taxon>Bacillati</taxon>
        <taxon>Actinomycetota</taxon>
        <taxon>Actinomycetes</taxon>
        <taxon>Actinomycetales</taxon>
        <taxon>Actinomycetaceae</taxon>
        <taxon>Ancrocorticia</taxon>
    </lineage>
</organism>
<dbReference type="GO" id="GO:0055085">
    <property type="term" value="P:transmembrane transport"/>
    <property type="evidence" value="ECO:0007669"/>
    <property type="project" value="InterPro"/>
</dbReference>
<comment type="caution">
    <text evidence="8">The sequence shown here is derived from an EMBL/GenBank/DDBJ whole genome shotgun (WGS) entry which is preliminary data.</text>
</comment>
<feature type="transmembrane region" description="Helical" evidence="6">
    <location>
        <begin position="115"/>
        <end position="137"/>
    </location>
</feature>
<dbReference type="InterPro" id="IPR023408">
    <property type="entry name" value="MscS_beta-dom_sf"/>
</dbReference>
<dbReference type="InterPro" id="IPR010920">
    <property type="entry name" value="LSM_dom_sf"/>
</dbReference>
<dbReference type="Proteomes" id="UP000245283">
    <property type="component" value="Unassembled WGS sequence"/>
</dbReference>
<evidence type="ECO:0000256" key="1">
    <source>
        <dbReference type="ARBA" id="ARBA00004370"/>
    </source>
</evidence>
<feature type="transmembrane region" description="Helical" evidence="6">
    <location>
        <begin position="77"/>
        <end position="95"/>
    </location>
</feature>
<feature type="compositionally biased region" description="Low complexity" evidence="5">
    <location>
        <begin position="518"/>
        <end position="532"/>
    </location>
</feature>
<feature type="region of interest" description="Disordered" evidence="5">
    <location>
        <begin position="435"/>
        <end position="562"/>
    </location>
</feature>
<feature type="transmembrane region" description="Helical" evidence="6">
    <location>
        <begin position="32"/>
        <end position="56"/>
    </location>
</feature>
<dbReference type="GO" id="GO:0016020">
    <property type="term" value="C:membrane"/>
    <property type="evidence" value="ECO:0007669"/>
    <property type="project" value="UniProtKB-SubCell"/>
</dbReference>
<keyword evidence="9" id="KW-1185">Reference proteome</keyword>
<feature type="domain" description="Mechanosensitive ion channel MscS" evidence="7">
    <location>
        <begin position="207"/>
        <end position="273"/>
    </location>
</feature>
<accession>A0A2V1K439</accession>
<dbReference type="Pfam" id="PF00924">
    <property type="entry name" value="MS_channel_2nd"/>
    <property type="match status" value="1"/>
</dbReference>
<protein>
    <recommendedName>
        <fullName evidence="7">Mechanosensitive ion channel MscS domain-containing protein</fullName>
    </recommendedName>
</protein>
<proteinExistence type="predicted"/>
<dbReference type="EMBL" id="QETB01000004">
    <property type="protein sequence ID" value="PWF26045.1"/>
    <property type="molecule type" value="Genomic_DNA"/>
</dbReference>
<gene>
    <name evidence="8" type="ORF">DD236_08100</name>
</gene>
<keyword evidence="2 6" id="KW-0812">Transmembrane</keyword>
<evidence type="ECO:0000259" key="7">
    <source>
        <dbReference type="Pfam" id="PF00924"/>
    </source>
</evidence>
<dbReference type="AlphaFoldDB" id="A0A2V1K439"/>
<feature type="compositionally biased region" description="Acidic residues" evidence="5">
    <location>
        <begin position="507"/>
        <end position="517"/>
    </location>
</feature>
<evidence type="ECO:0000256" key="3">
    <source>
        <dbReference type="ARBA" id="ARBA00022989"/>
    </source>
</evidence>